<keyword evidence="11" id="KW-1185">Reference proteome</keyword>
<evidence type="ECO:0000256" key="5">
    <source>
        <dbReference type="ARBA" id="ARBA00023098"/>
    </source>
</evidence>
<dbReference type="InterPro" id="IPR002123">
    <property type="entry name" value="Plipid/glycerol_acylTrfase"/>
</dbReference>
<comment type="pathway">
    <text evidence="1">Lipid metabolism.</text>
</comment>
<keyword evidence="6 7" id="KW-0012">Acyltransferase</keyword>
<keyword evidence="8" id="KW-0812">Transmembrane</keyword>
<evidence type="ECO:0000256" key="4">
    <source>
        <dbReference type="ARBA" id="ARBA00022679"/>
    </source>
</evidence>
<sequence length="249" mass="28544">MIRTIFVLLFVVIFLVPVGIPLLFIFWLLGKAFPDAMDRASLSVIQWVLRVIMLLSGVRLTVLGRENLPAKDQPVLYVSNHRSYYDVIIGYTLVHGLTGFVAKKEMKKIPLLSAWMKRLYCVFLDRDNAREGLKTILLCIDQIKHGKSMWICPEGTRNQAEEMIPFKEGSFKIAEKAGCPIVPIAFYRTDDIYENHRPAIRMTHVTVKIGCSIPVAGLDREQKKVLGVTIQDRIQEMYLEMKDTDQEEE</sequence>
<name>A0AAE3EAB3_9FIRM</name>
<organism evidence="10 11">
    <name type="scientific">Hominifimenecus microfluidus</name>
    <dbReference type="NCBI Taxonomy" id="2885348"/>
    <lineage>
        <taxon>Bacteria</taxon>
        <taxon>Bacillati</taxon>
        <taxon>Bacillota</taxon>
        <taxon>Clostridia</taxon>
        <taxon>Lachnospirales</taxon>
        <taxon>Lachnospiraceae</taxon>
        <taxon>Hominifimenecus</taxon>
    </lineage>
</organism>
<feature type="domain" description="Phospholipid/glycerol acyltransferase" evidence="9">
    <location>
        <begin position="75"/>
        <end position="189"/>
    </location>
</feature>
<dbReference type="SMART" id="SM00563">
    <property type="entry name" value="PlsC"/>
    <property type="match status" value="1"/>
</dbReference>
<dbReference type="InterPro" id="IPR004552">
    <property type="entry name" value="AGP_acyltrans"/>
</dbReference>
<reference evidence="10" key="1">
    <citation type="submission" date="2021-10" db="EMBL/GenBank/DDBJ databases">
        <title>Anaerobic single-cell dispensing facilitates the cultivation of human gut bacteria.</title>
        <authorList>
            <person name="Afrizal A."/>
        </authorList>
    </citation>
    <scope>NUCLEOTIDE SEQUENCE</scope>
    <source>
        <strain evidence="10">CLA-AA-H215</strain>
    </source>
</reference>
<dbReference type="PANTHER" id="PTHR10434">
    <property type="entry name" value="1-ACYL-SN-GLYCEROL-3-PHOSPHATE ACYLTRANSFERASE"/>
    <property type="match status" value="1"/>
</dbReference>
<keyword evidence="7" id="KW-1208">Phospholipid metabolism</keyword>
<protein>
    <recommendedName>
        <fullName evidence="7">1-acyl-sn-glycerol-3-phosphate acyltransferase</fullName>
        <ecNumber evidence="7">2.3.1.51</ecNumber>
    </recommendedName>
</protein>
<dbReference type="EMBL" id="JAJEQR010000010">
    <property type="protein sequence ID" value="MCC2230311.1"/>
    <property type="molecule type" value="Genomic_DNA"/>
</dbReference>
<feature type="transmembrane region" description="Helical" evidence="8">
    <location>
        <begin position="83"/>
        <end position="102"/>
    </location>
</feature>
<evidence type="ECO:0000256" key="1">
    <source>
        <dbReference type="ARBA" id="ARBA00005189"/>
    </source>
</evidence>
<keyword evidence="3 7" id="KW-0444">Lipid biosynthesis</keyword>
<feature type="transmembrane region" description="Helical" evidence="8">
    <location>
        <begin position="6"/>
        <end position="30"/>
    </location>
</feature>
<dbReference type="RefSeq" id="WP_308453017.1">
    <property type="nucleotide sequence ID" value="NZ_JAJEQR010000010.1"/>
</dbReference>
<evidence type="ECO:0000313" key="10">
    <source>
        <dbReference type="EMBL" id="MCC2230311.1"/>
    </source>
</evidence>
<evidence type="ECO:0000256" key="6">
    <source>
        <dbReference type="ARBA" id="ARBA00023315"/>
    </source>
</evidence>
<evidence type="ECO:0000256" key="2">
    <source>
        <dbReference type="ARBA" id="ARBA00008655"/>
    </source>
</evidence>
<dbReference type="EC" id="2.3.1.51" evidence="7"/>
<comment type="domain">
    <text evidence="7">The HXXXXD motif is essential for acyltransferase activity and may constitute the binding site for the phosphate moiety of the glycerol-3-phosphate.</text>
</comment>
<comment type="catalytic activity">
    <reaction evidence="7">
        <text>a 1-acyl-sn-glycero-3-phosphate + an acyl-CoA = a 1,2-diacyl-sn-glycero-3-phosphate + CoA</text>
        <dbReference type="Rhea" id="RHEA:19709"/>
        <dbReference type="ChEBI" id="CHEBI:57287"/>
        <dbReference type="ChEBI" id="CHEBI:57970"/>
        <dbReference type="ChEBI" id="CHEBI:58342"/>
        <dbReference type="ChEBI" id="CHEBI:58608"/>
        <dbReference type="EC" id="2.3.1.51"/>
    </reaction>
</comment>
<evidence type="ECO:0000256" key="7">
    <source>
        <dbReference type="RuleBase" id="RU361267"/>
    </source>
</evidence>
<keyword evidence="4 7" id="KW-0808">Transferase</keyword>
<keyword evidence="7" id="KW-0594">Phospholipid biosynthesis</keyword>
<dbReference type="GO" id="GO:0006654">
    <property type="term" value="P:phosphatidic acid biosynthetic process"/>
    <property type="evidence" value="ECO:0007669"/>
    <property type="project" value="TreeGrafter"/>
</dbReference>
<proteinExistence type="inferred from homology"/>
<evidence type="ECO:0000313" key="11">
    <source>
        <dbReference type="Proteomes" id="UP001198182"/>
    </source>
</evidence>
<dbReference type="Proteomes" id="UP001198182">
    <property type="component" value="Unassembled WGS sequence"/>
</dbReference>
<dbReference type="Pfam" id="PF01553">
    <property type="entry name" value="Acyltransferase"/>
    <property type="match status" value="1"/>
</dbReference>
<evidence type="ECO:0000256" key="3">
    <source>
        <dbReference type="ARBA" id="ARBA00022516"/>
    </source>
</evidence>
<keyword evidence="8" id="KW-1133">Transmembrane helix</keyword>
<evidence type="ECO:0000259" key="9">
    <source>
        <dbReference type="SMART" id="SM00563"/>
    </source>
</evidence>
<dbReference type="SUPFAM" id="SSF69593">
    <property type="entry name" value="Glycerol-3-phosphate (1)-acyltransferase"/>
    <property type="match status" value="1"/>
</dbReference>
<accession>A0AAE3EAB3</accession>
<keyword evidence="8" id="KW-0472">Membrane</keyword>
<dbReference type="PANTHER" id="PTHR10434:SF64">
    <property type="entry name" value="1-ACYL-SN-GLYCEROL-3-PHOSPHATE ACYLTRANSFERASE-RELATED"/>
    <property type="match status" value="1"/>
</dbReference>
<comment type="similarity">
    <text evidence="2 7">Belongs to the 1-acyl-sn-glycerol-3-phosphate acyltransferase family.</text>
</comment>
<dbReference type="GO" id="GO:0016020">
    <property type="term" value="C:membrane"/>
    <property type="evidence" value="ECO:0007669"/>
    <property type="project" value="InterPro"/>
</dbReference>
<dbReference type="NCBIfam" id="TIGR00530">
    <property type="entry name" value="AGP_acyltrn"/>
    <property type="match status" value="1"/>
</dbReference>
<dbReference type="CDD" id="cd07989">
    <property type="entry name" value="LPLAT_AGPAT-like"/>
    <property type="match status" value="1"/>
</dbReference>
<gene>
    <name evidence="10" type="ORF">LKD81_04760</name>
</gene>
<dbReference type="AlphaFoldDB" id="A0AAE3EAB3"/>
<comment type="caution">
    <text evidence="10">The sequence shown here is derived from an EMBL/GenBank/DDBJ whole genome shotgun (WGS) entry which is preliminary data.</text>
</comment>
<keyword evidence="5 7" id="KW-0443">Lipid metabolism</keyword>
<dbReference type="GO" id="GO:0003841">
    <property type="term" value="F:1-acylglycerol-3-phosphate O-acyltransferase activity"/>
    <property type="evidence" value="ECO:0007669"/>
    <property type="project" value="UniProtKB-UniRule"/>
</dbReference>
<evidence type="ECO:0000256" key="8">
    <source>
        <dbReference type="SAM" id="Phobius"/>
    </source>
</evidence>
<feature type="transmembrane region" description="Helical" evidence="8">
    <location>
        <begin position="42"/>
        <end position="63"/>
    </location>
</feature>